<proteinExistence type="inferred from homology"/>
<reference evidence="7 8" key="1">
    <citation type="submission" date="2021-01" db="EMBL/GenBank/DDBJ databases">
        <title>Whole genome shotgun sequence of Microbispora amethystogenes NBRC 101907.</title>
        <authorList>
            <person name="Komaki H."/>
            <person name="Tamura T."/>
        </authorList>
    </citation>
    <scope>NUCLEOTIDE SEQUENCE [LARGE SCALE GENOMIC DNA]</scope>
    <source>
        <strain evidence="7 8">NBRC 101907</strain>
    </source>
</reference>
<keyword evidence="8" id="KW-1185">Reference proteome</keyword>
<evidence type="ECO:0000256" key="5">
    <source>
        <dbReference type="ARBA" id="ARBA00023172"/>
    </source>
</evidence>
<dbReference type="InterPro" id="IPR001207">
    <property type="entry name" value="Transposase_mutator"/>
</dbReference>
<dbReference type="RefSeq" id="WP_204288373.1">
    <property type="nucleotide sequence ID" value="NZ_BAABEJ010000007.1"/>
</dbReference>
<evidence type="ECO:0000256" key="4">
    <source>
        <dbReference type="ARBA" id="ARBA00023125"/>
    </source>
</evidence>
<organism evidence="7 8">
    <name type="scientific">Microbispora amethystogenes</name>
    <dbReference type="NCBI Taxonomy" id="1427754"/>
    <lineage>
        <taxon>Bacteria</taxon>
        <taxon>Bacillati</taxon>
        <taxon>Actinomycetota</taxon>
        <taxon>Actinomycetes</taxon>
        <taxon>Streptosporangiales</taxon>
        <taxon>Streptosporangiaceae</taxon>
        <taxon>Microbispora</taxon>
    </lineage>
</organism>
<keyword evidence="3" id="KW-0815">Transposition</keyword>
<evidence type="ECO:0000256" key="6">
    <source>
        <dbReference type="SAM" id="MobiDB-lite"/>
    </source>
</evidence>
<feature type="compositionally biased region" description="Polar residues" evidence="6">
    <location>
        <begin position="444"/>
        <end position="454"/>
    </location>
</feature>
<comment type="caution">
    <text evidence="7">The sequence shown here is derived from an EMBL/GenBank/DDBJ whole genome shotgun (WGS) entry which is preliminary data.</text>
</comment>
<feature type="region of interest" description="Disordered" evidence="6">
    <location>
        <begin position="434"/>
        <end position="454"/>
    </location>
</feature>
<keyword evidence="4" id="KW-0238">DNA-binding</keyword>
<dbReference type="PANTHER" id="PTHR33217">
    <property type="entry name" value="TRANSPOSASE FOR INSERTION SEQUENCE ELEMENT IS1081"/>
    <property type="match status" value="1"/>
</dbReference>
<evidence type="ECO:0000256" key="3">
    <source>
        <dbReference type="ARBA" id="ARBA00022578"/>
    </source>
</evidence>
<dbReference type="Proteomes" id="UP000651728">
    <property type="component" value="Unassembled WGS sequence"/>
</dbReference>
<evidence type="ECO:0000313" key="7">
    <source>
        <dbReference type="EMBL" id="GIH35664.1"/>
    </source>
</evidence>
<comment type="function">
    <text evidence="1">Required for the transposition of the insertion element.</text>
</comment>
<protein>
    <submittedName>
        <fullName evidence="7">IS256 family transposase</fullName>
    </submittedName>
</protein>
<evidence type="ECO:0000313" key="8">
    <source>
        <dbReference type="Proteomes" id="UP000651728"/>
    </source>
</evidence>
<dbReference type="EMBL" id="BOOB01000047">
    <property type="protein sequence ID" value="GIH35664.1"/>
    <property type="molecule type" value="Genomic_DNA"/>
</dbReference>
<evidence type="ECO:0000256" key="1">
    <source>
        <dbReference type="ARBA" id="ARBA00002190"/>
    </source>
</evidence>
<feature type="region of interest" description="Disordered" evidence="6">
    <location>
        <begin position="64"/>
        <end position="85"/>
    </location>
</feature>
<sequence length="454" mass="49503">MARTLPPVHAIRAEIDALFTEGRDLVEVIEDVARLGARLIIQTAVEAEVDAFLGRARYQRANAATSSDQAHTVRPGHRNGHCPTTIKTTTGPVTIARPKLRGTTEKFASRLFGAGVTRTNALETLVIASFVRGLSTRDVEGALADALGPEAAMSKSTVSTICQAIVAEYDGWCRRELSGVELDYLFLDASHFKMHQGQHAEPILAAWGITTAGKPVFVGLAAAAAESTDAWHDFLSDLVARGLRSPLLIVSDGAPGLISAAERIFPASLRQRCLVHRARNVLAKVSTGDQAEVKAAYWQIFDLGELGELGDDVTAGQPLVDLVQRRVDAFAGTWGRRYPAAVKCLLTDRQSLTPYLRFPLEHHKRVRHSNFIERTFGETRRRVKVIGRFPGETSCVSLVWAVLDRAARGWRGFTMTSKGLRILQDLRRALLHPPTQLHAEATPATDSTPSMVAA</sequence>
<keyword evidence="5" id="KW-0233">DNA recombination</keyword>
<dbReference type="Pfam" id="PF00872">
    <property type="entry name" value="Transposase_mut"/>
    <property type="match status" value="1"/>
</dbReference>
<evidence type="ECO:0000256" key="2">
    <source>
        <dbReference type="ARBA" id="ARBA00010961"/>
    </source>
</evidence>
<dbReference type="PANTHER" id="PTHR33217:SF9">
    <property type="entry name" value="MUTATOR FAMILY TRANSPOSASE"/>
    <property type="match status" value="1"/>
</dbReference>
<comment type="similarity">
    <text evidence="2">Belongs to the transposase mutator family.</text>
</comment>
<gene>
    <name evidence="7" type="ORF">Mam01_58280</name>
</gene>
<accession>A0ABQ4FLG9</accession>
<dbReference type="NCBIfam" id="NF033543">
    <property type="entry name" value="transpos_IS256"/>
    <property type="match status" value="1"/>
</dbReference>
<name>A0ABQ4FLG9_9ACTN</name>